<proteinExistence type="predicted"/>
<dbReference type="PANTHER" id="PTHR35460">
    <property type="entry name" value="TRNA LIGASE 1"/>
    <property type="match status" value="1"/>
</dbReference>
<dbReference type="PANTHER" id="PTHR35460:SF1">
    <property type="entry name" value="TRNA LIGASE 1"/>
    <property type="match status" value="1"/>
</dbReference>
<reference evidence="1" key="1">
    <citation type="submission" date="2021-01" db="EMBL/GenBank/DDBJ databases">
        <authorList>
            <person name="Corre E."/>
            <person name="Pelletier E."/>
            <person name="Niang G."/>
            <person name="Scheremetjew M."/>
            <person name="Finn R."/>
            <person name="Kale V."/>
            <person name="Holt S."/>
            <person name="Cochrane G."/>
            <person name="Meng A."/>
            <person name="Brown T."/>
            <person name="Cohen L."/>
        </authorList>
    </citation>
    <scope>NUCLEOTIDE SEQUENCE</scope>
    <source>
        <strain evidence="1">CCAP1064/1</strain>
    </source>
</reference>
<dbReference type="EMBL" id="HBEL01018515">
    <property type="protein sequence ID" value="CAD8412678.1"/>
    <property type="molecule type" value="Transcribed_RNA"/>
</dbReference>
<organism evidence="1">
    <name type="scientific">Proboscia inermis</name>
    <dbReference type="NCBI Taxonomy" id="420281"/>
    <lineage>
        <taxon>Eukaryota</taxon>
        <taxon>Sar</taxon>
        <taxon>Stramenopiles</taxon>
        <taxon>Ochrophyta</taxon>
        <taxon>Bacillariophyta</taxon>
        <taxon>Coscinodiscophyceae</taxon>
        <taxon>Rhizosoleniophycidae</taxon>
        <taxon>Rhizosoleniales</taxon>
        <taxon>Rhizosoleniaceae</taxon>
        <taxon>Proboscia</taxon>
    </lineage>
</organism>
<gene>
    <name evidence="1" type="ORF">PINE0816_LOCUS8806</name>
</gene>
<dbReference type="GO" id="GO:0003972">
    <property type="term" value="F:RNA ligase (ATP) activity"/>
    <property type="evidence" value="ECO:0007669"/>
    <property type="project" value="InterPro"/>
</dbReference>
<accession>A0A7S0GCX7</accession>
<protein>
    <submittedName>
        <fullName evidence="1">Uncharacterized protein</fullName>
    </submittedName>
</protein>
<dbReference type="InterPro" id="IPR038837">
    <property type="entry name" value="tRNA_ligase_1"/>
</dbReference>
<dbReference type="AlphaFoldDB" id="A0A7S0GCX7"/>
<evidence type="ECO:0000313" key="1">
    <source>
        <dbReference type="EMBL" id="CAD8412678.1"/>
    </source>
</evidence>
<dbReference type="GO" id="GO:0006388">
    <property type="term" value="P:tRNA splicing, via endonucleolytic cleavage and ligation"/>
    <property type="evidence" value="ECO:0007669"/>
    <property type="project" value="InterPro"/>
</dbReference>
<sequence length="295" mass="33089">MCSWTVDTTESQAYFVEKLSNIVTPPPSKTIEIINLASPSSSTTTLNNKEKSLFYDSSRRQPPSSDLKKFTNKSLPPSTIFFTDQEAIVVSSYTRSKQPQEQPFIKLVSVDVDFSTIHNIIRNSNHFINPESAAIIEAASAANCPSAFKEPTPWHQFHQQQTNNGSLIDTTHITLVHCSRCAQYEMKERFNNLQGCRVRFDVVSLLFDSSVAALEVKSLELIDIPSSSSQWEQFSLNTNNTHNGGFIHITVWCGNGVSPVKANNLWSRYRNGDAKRIEITPSPVILQGIISFWTK</sequence>
<name>A0A7S0GCX7_9STRA</name>